<evidence type="ECO:0000313" key="3">
    <source>
        <dbReference type="EMBL" id="CAB4872715.1"/>
    </source>
</evidence>
<dbReference type="EMBL" id="CAFBLJ010000053">
    <property type="protein sequence ID" value="CAB4872715.1"/>
    <property type="molecule type" value="Genomic_DNA"/>
</dbReference>
<dbReference type="EMBL" id="CAEZYH010000040">
    <property type="protein sequence ID" value="CAB4721388.1"/>
    <property type="molecule type" value="Genomic_DNA"/>
</dbReference>
<dbReference type="EMBL" id="CAFBPS010000038">
    <property type="protein sequence ID" value="CAB5027624.1"/>
    <property type="molecule type" value="Genomic_DNA"/>
</dbReference>
<reference evidence="3" key="1">
    <citation type="submission" date="2020-05" db="EMBL/GenBank/DDBJ databases">
        <authorList>
            <person name="Chiriac C."/>
            <person name="Salcher M."/>
            <person name="Ghai R."/>
            <person name="Kavagutti S V."/>
        </authorList>
    </citation>
    <scope>NUCLEOTIDE SEQUENCE</scope>
</reference>
<evidence type="ECO:0000313" key="4">
    <source>
        <dbReference type="EMBL" id="CAB4893070.1"/>
    </source>
</evidence>
<proteinExistence type="predicted"/>
<dbReference type="EMBL" id="CAFBMF010000021">
    <property type="protein sequence ID" value="CAB4893070.1"/>
    <property type="molecule type" value="Genomic_DNA"/>
</dbReference>
<organism evidence="3">
    <name type="scientific">freshwater metagenome</name>
    <dbReference type="NCBI Taxonomy" id="449393"/>
    <lineage>
        <taxon>unclassified sequences</taxon>
        <taxon>metagenomes</taxon>
        <taxon>ecological metagenomes</taxon>
    </lineage>
</organism>
<name>A0A6J7DV08_9ZZZZ</name>
<evidence type="ECO:0000313" key="2">
    <source>
        <dbReference type="EMBL" id="CAB4788304.1"/>
    </source>
</evidence>
<gene>
    <name evidence="1" type="ORF">UFOPK2658_01054</name>
    <name evidence="2" type="ORF">UFOPK2880_01851</name>
    <name evidence="3" type="ORF">UFOPK3304_01097</name>
    <name evidence="4" type="ORF">UFOPK3494_00505</name>
    <name evidence="5" type="ORF">UFOPK4134_00688</name>
</gene>
<accession>A0A6J7DV08</accession>
<evidence type="ECO:0000313" key="5">
    <source>
        <dbReference type="EMBL" id="CAB5027624.1"/>
    </source>
</evidence>
<dbReference type="EMBL" id="CAEZZP010000183">
    <property type="protein sequence ID" value="CAB4788304.1"/>
    <property type="molecule type" value="Genomic_DNA"/>
</dbReference>
<protein>
    <submittedName>
        <fullName evidence="3">Unannotated protein</fullName>
    </submittedName>
</protein>
<dbReference type="AlphaFoldDB" id="A0A6J7DV08"/>
<sequence length="576" mass="60140">MSGYHQSMLKKILLLTVSLFSAVLFVPNLAQATQGAFTPIQPARLLDTRTGIGGPVQKFGASESRSLQIAGVGSIPISATAVALNITAVNPSTQSYVTAWPSGSSRPDSSSVNFEARQTIPNSAIVGIGTNGSIDFFNAFGSTDLVVDVMGWFSGAGFNPIQPNRIMDSRRGVGTLQAKISEGETRSLLVAGTPGIPANAPAVSINITVTAPTKESFLTVWPHGSQKPVASSLNYTGGQTIANSVVVGVGTDGYIDLNNSFGSVDIIVDITGWFPSGSLTPVQPQRLLDTRTGTCGFKLSAGETRTLKVASGSPIPSANVGAVSLNVTATSPTTESFLTIWPTGSNQPASSNLNFVANQTIPNGVLVGVGSGGQINIRNESGTVDVLVDVTGYFDGTTPSGSTIVCPVPPPVILSIQPGTRLVGSEIPAGRYYFPYATDGCYWERLSGLSGNFVDIITNDFRSFNGQVIVDIAGTDRAFKFDSDCGILKTYIRPNTPVSGIAPGIWSVNGEVSSGTYRANAIYGCYWERLSGFGGNSNETISNDFVSSAGPIYVTISASDVGFSTDDECGVWTRIS</sequence>
<evidence type="ECO:0000313" key="1">
    <source>
        <dbReference type="EMBL" id="CAB4721388.1"/>
    </source>
</evidence>